<comment type="caution">
    <text evidence="2">The sequence shown here is derived from an EMBL/GenBank/DDBJ whole genome shotgun (WGS) entry which is preliminary data.</text>
</comment>
<accession>A0ABR9P4T1</accession>
<sequence length="52" mass="5651">MSPVLTAHTKAAPACTAKHRRDRAPHLSKERSSSIMTDGCIMTFPSREVTPA</sequence>
<reference evidence="2 3" key="1">
    <citation type="submission" date="2020-09" db="EMBL/GenBank/DDBJ databases">
        <title>Diversity and distribution of actinomycetes associated with coral in the coast of Hainan.</title>
        <authorList>
            <person name="Li F."/>
        </authorList>
    </citation>
    <scope>NUCLEOTIDE SEQUENCE [LARGE SCALE GENOMIC DNA]</scope>
    <source>
        <strain evidence="2 3">HNM0947</strain>
    </source>
</reference>
<name>A0ABR9P4T1_9ACTN</name>
<evidence type="ECO:0000313" key="3">
    <source>
        <dbReference type="Proteomes" id="UP000806528"/>
    </source>
</evidence>
<dbReference type="Proteomes" id="UP000806528">
    <property type="component" value="Unassembled WGS sequence"/>
</dbReference>
<evidence type="ECO:0000256" key="1">
    <source>
        <dbReference type="SAM" id="MobiDB-lite"/>
    </source>
</evidence>
<proteinExistence type="predicted"/>
<organism evidence="2 3">
    <name type="scientific">Nocardiopsis coralli</name>
    <dbReference type="NCBI Taxonomy" id="2772213"/>
    <lineage>
        <taxon>Bacteria</taxon>
        <taxon>Bacillati</taxon>
        <taxon>Actinomycetota</taxon>
        <taxon>Actinomycetes</taxon>
        <taxon>Streptosporangiales</taxon>
        <taxon>Nocardiopsidaceae</taxon>
        <taxon>Nocardiopsis</taxon>
    </lineage>
</organism>
<protein>
    <submittedName>
        <fullName evidence="2">Uncharacterized protein</fullName>
    </submittedName>
</protein>
<dbReference type="RefSeq" id="WP_193121373.1">
    <property type="nucleotide sequence ID" value="NZ_JADBGI010000006.1"/>
</dbReference>
<evidence type="ECO:0000313" key="2">
    <source>
        <dbReference type="EMBL" id="MBE2998730.1"/>
    </source>
</evidence>
<keyword evidence="3" id="KW-1185">Reference proteome</keyword>
<dbReference type="EMBL" id="JADBGI010000006">
    <property type="protein sequence ID" value="MBE2998730.1"/>
    <property type="molecule type" value="Genomic_DNA"/>
</dbReference>
<feature type="region of interest" description="Disordered" evidence="1">
    <location>
        <begin position="1"/>
        <end position="52"/>
    </location>
</feature>
<gene>
    <name evidence="2" type="ORF">IDM40_08445</name>
</gene>